<protein>
    <recommendedName>
        <fullName evidence="3">Cyclin-dependent kinase inhibitor domain-containing protein</fullName>
    </recommendedName>
</protein>
<organism evidence="4">
    <name type="scientific">Spirodela intermedia</name>
    <name type="common">Intermediate duckweed</name>
    <dbReference type="NCBI Taxonomy" id="51605"/>
    <lineage>
        <taxon>Eukaryota</taxon>
        <taxon>Viridiplantae</taxon>
        <taxon>Streptophyta</taxon>
        <taxon>Embryophyta</taxon>
        <taxon>Tracheophyta</taxon>
        <taxon>Spermatophyta</taxon>
        <taxon>Magnoliopsida</taxon>
        <taxon>Liliopsida</taxon>
        <taxon>Araceae</taxon>
        <taxon>Lemnoideae</taxon>
        <taxon>Spirodela</taxon>
    </lineage>
</organism>
<feature type="domain" description="Cyclin-dependent kinase inhibitor" evidence="3">
    <location>
        <begin position="73"/>
        <end position="115"/>
    </location>
</feature>
<dbReference type="GO" id="GO:0004861">
    <property type="term" value="F:cyclin-dependent protein serine/threonine kinase inhibitor activity"/>
    <property type="evidence" value="ECO:0007669"/>
    <property type="project" value="InterPro"/>
</dbReference>
<dbReference type="GO" id="GO:0051726">
    <property type="term" value="P:regulation of cell cycle"/>
    <property type="evidence" value="ECO:0007669"/>
    <property type="project" value="InterPro"/>
</dbReference>
<proteinExistence type="inferred from homology"/>
<comment type="similarity">
    <text evidence="1">Belongs to the CDI family. ICK/KRP subfamily.</text>
</comment>
<evidence type="ECO:0000256" key="2">
    <source>
        <dbReference type="ARBA" id="ARBA00023013"/>
    </source>
</evidence>
<evidence type="ECO:0000313" key="4">
    <source>
        <dbReference type="EMBL" id="CAA2625624.1"/>
    </source>
</evidence>
<sequence>MTTEPLPVSSSVCLHCYPRFLEFRLFDVGRTGSRPPPATATAATATATATAGCDYDGELERPFGESLPSSPLPPSETEMEEFFLVAERQERKRFADKYNYDVVKDVPMEGRYKWFPILS</sequence>
<gene>
    <name evidence="4" type="ORF">SI7747_09011364</name>
</gene>
<dbReference type="EMBL" id="LR743596">
    <property type="protein sequence ID" value="CAA2625624.1"/>
    <property type="molecule type" value="Genomic_DNA"/>
</dbReference>
<dbReference type="Pfam" id="PF02234">
    <property type="entry name" value="CDI"/>
    <property type="match status" value="1"/>
</dbReference>
<dbReference type="EMBL" id="CACRZD030000009">
    <property type="protein sequence ID" value="CAA6664975.1"/>
    <property type="molecule type" value="Genomic_DNA"/>
</dbReference>
<evidence type="ECO:0000259" key="3">
    <source>
        <dbReference type="Pfam" id="PF02234"/>
    </source>
</evidence>
<dbReference type="InterPro" id="IPR003175">
    <property type="entry name" value="CDI_dom"/>
</dbReference>
<keyword evidence="5" id="KW-1185">Reference proteome</keyword>
<evidence type="ECO:0000256" key="1">
    <source>
        <dbReference type="ARBA" id="ARBA00010274"/>
    </source>
</evidence>
<dbReference type="AlphaFoldDB" id="A0A7I8J5D1"/>
<dbReference type="InterPro" id="IPR044275">
    <property type="entry name" value="KRP"/>
</dbReference>
<dbReference type="GO" id="GO:0005634">
    <property type="term" value="C:nucleus"/>
    <property type="evidence" value="ECO:0007669"/>
    <property type="project" value="InterPro"/>
</dbReference>
<accession>A0A7I8J5D1</accession>
<dbReference type="InterPro" id="IPR044898">
    <property type="entry name" value="CDI_dom_sf"/>
</dbReference>
<reference evidence="4 5" key="1">
    <citation type="submission" date="2019-12" db="EMBL/GenBank/DDBJ databases">
        <authorList>
            <person name="Scholz U."/>
            <person name="Mascher M."/>
            <person name="Fiebig A."/>
        </authorList>
    </citation>
    <scope>NUCLEOTIDE SEQUENCE</scope>
</reference>
<dbReference type="PANTHER" id="PTHR46776">
    <property type="entry name" value="CYCLIN-DEPENDENT KINASE INHIBITOR 4-RELATED"/>
    <property type="match status" value="1"/>
</dbReference>
<name>A0A7I8J5D1_SPIIN</name>
<evidence type="ECO:0000313" key="5">
    <source>
        <dbReference type="Proteomes" id="UP001189122"/>
    </source>
</evidence>
<keyword evidence="2" id="KW-0649">Protein kinase inhibitor</keyword>
<dbReference type="Gene3D" id="4.10.365.10">
    <property type="entry name" value="p27"/>
    <property type="match status" value="1"/>
</dbReference>
<dbReference type="Proteomes" id="UP001189122">
    <property type="component" value="Unassembled WGS sequence"/>
</dbReference>